<feature type="region of interest" description="Disordered" evidence="1">
    <location>
        <begin position="68"/>
        <end position="92"/>
    </location>
</feature>
<comment type="caution">
    <text evidence="3">The sequence shown here is derived from an EMBL/GenBank/DDBJ whole genome shotgun (WGS) entry which is preliminary data.</text>
</comment>
<keyword evidence="2" id="KW-0472">Membrane</keyword>
<keyword evidence="2" id="KW-0812">Transmembrane</keyword>
<keyword evidence="4" id="KW-1185">Reference proteome</keyword>
<dbReference type="InterPro" id="IPR036880">
    <property type="entry name" value="Kunitz_BPTI_sf"/>
</dbReference>
<evidence type="ECO:0000313" key="3">
    <source>
        <dbReference type="EMBL" id="KAH8019507.1"/>
    </source>
</evidence>
<accession>A0A9J6DBY0</accession>
<feature type="transmembrane region" description="Helical" evidence="2">
    <location>
        <begin position="96"/>
        <end position="117"/>
    </location>
</feature>
<reference evidence="3" key="1">
    <citation type="journal article" date="2020" name="Cell">
        <title>Large-Scale Comparative Analyses of Tick Genomes Elucidate Their Genetic Diversity and Vector Capacities.</title>
        <authorList>
            <consortium name="Tick Genome and Microbiome Consortium (TIGMIC)"/>
            <person name="Jia N."/>
            <person name="Wang J."/>
            <person name="Shi W."/>
            <person name="Du L."/>
            <person name="Sun Y."/>
            <person name="Zhan W."/>
            <person name="Jiang J.F."/>
            <person name="Wang Q."/>
            <person name="Zhang B."/>
            <person name="Ji P."/>
            <person name="Bell-Sakyi L."/>
            <person name="Cui X.M."/>
            <person name="Yuan T.T."/>
            <person name="Jiang B.G."/>
            <person name="Yang W.F."/>
            <person name="Lam T.T."/>
            <person name="Chang Q.C."/>
            <person name="Ding S.J."/>
            <person name="Wang X.J."/>
            <person name="Zhu J.G."/>
            <person name="Ruan X.D."/>
            <person name="Zhao L."/>
            <person name="Wei J.T."/>
            <person name="Ye R.Z."/>
            <person name="Que T.C."/>
            <person name="Du C.H."/>
            <person name="Zhou Y.H."/>
            <person name="Cheng J.X."/>
            <person name="Dai P.F."/>
            <person name="Guo W.B."/>
            <person name="Han X.H."/>
            <person name="Huang E.J."/>
            <person name="Li L.F."/>
            <person name="Wei W."/>
            <person name="Gao Y.C."/>
            <person name="Liu J.Z."/>
            <person name="Shao H.Z."/>
            <person name="Wang X."/>
            <person name="Wang C.C."/>
            <person name="Yang T.C."/>
            <person name="Huo Q.B."/>
            <person name="Li W."/>
            <person name="Chen H.Y."/>
            <person name="Chen S.E."/>
            <person name="Zhou L.G."/>
            <person name="Ni X.B."/>
            <person name="Tian J.H."/>
            <person name="Sheng Y."/>
            <person name="Liu T."/>
            <person name="Pan Y.S."/>
            <person name="Xia L.Y."/>
            <person name="Li J."/>
            <person name="Zhao F."/>
            <person name="Cao W.C."/>
        </authorList>
    </citation>
    <scope>NUCLEOTIDE SEQUENCE</scope>
    <source>
        <strain evidence="3">Rmic-2018</strain>
    </source>
</reference>
<evidence type="ECO:0000256" key="1">
    <source>
        <dbReference type="SAM" id="MobiDB-lite"/>
    </source>
</evidence>
<dbReference type="VEuPathDB" id="VectorBase:LOC119160902"/>
<feature type="compositionally biased region" description="Basic and acidic residues" evidence="1">
    <location>
        <begin position="1"/>
        <end position="17"/>
    </location>
</feature>
<dbReference type="Proteomes" id="UP000821866">
    <property type="component" value="Chromosome 8"/>
</dbReference>
<dbReference type="Gene3D" id="4.10.410.10">
    <property type="entry name" value="Pancreatic trypsin inhibitor Kunitz domain"/>
    <property type="match status" value="1"/>
</dbReference>
<organism evidence="3 4">
    <name type="scientific">Rhipicephalus microplus</name>
    <name type="common">Cattle tick</name>
    <name type="synonym">Boophilus microplus</name>
    <dbReference type="NCBI Taxonomy" id="6941"/>
    <lineage>
        <taxon>Eukaryota</taxon>
        <taxon>Metazoa</taxon>
        <taxon>Ecdysozoa</taxon>
        <taxon>Arthropoda</taxon>
        <taxon>Chelicerata</taxon>
        <taxon>Arachnida</taxon>
        <taxon>Acari</taxon>
        <taxon>Parasitiformes</taxon>
        <taxon>Ixodida</taxon>
        <taxon>Ixodoidea</taxon>
        <taxon>Ixodidae</taxon>
        <taxon>Rhipicephalinae</taxon>
        <taxon>Rhipicephalus</taxon>
        <taxon>Boophilus</taxon>
    </lineage>
</organism>
<dbReference type="AlphaFoldDB" id="A0A9J6DBY0"/>
<feature type="compositionally biased region" description="Polar residues" evidence="1">
    <location>
        <begin position="33"/>
        <end position="44"/>
    </location>
</feature>
<protein>
    <submittedName>
        <fullName evidence="3">Uncharacterized protein</fullName>
    </submittedName>
</protein>
<dbReference type="SUPFAM" id="SSF57362">
    <property type="entry name" value="BPTI-like"/>
    <property type="match status" value="1"/>
</dbReference>
<dbReference type="GO" id="GO:0004867">
    <property type="term" value="F:serine-type endopeptidase inhibitor activity"/>
    <property type="evidence" value="ECO:0007669"/>
    <property type="project" value="InterPro"/>
</dbReference>
<keyword evidence="2" id="KW-1133">Transmembrane helix</keyword>
<feature type="compositionally biased region" description="Polar residues" evidence="1">
    <location>
        <begin position="194"/>
        <end position="203"/>
    </location>
</feature>
<sequence>MQPIQEEPKRKRRREADQSGVVSPPAEPLQRRWTPSPTRVTPSPGSRFLSEGPWPVAAVLPDRSYPGYEGYSGPVSEQSLDPESTRESSKTSSTECLSLVLGIAFAGLLLSIGLLVVQNNLSPYDITPDTEEDALQRRLEMAPSSVGQHLIPRSIAHPDVDERGIRKTTMRARAGAHLTGTAAKEGKARPPLTSAKTSPGTTLQPVTAAAAGEDDAQPRHAVINEACIRHVYTHCVHPRPEFYYSADRRDCVPAATDTVHVCNRGSNRFSSKEGCLAGCVNGRRVSDRCYESTMFFPCAQQDVLDVPWYFDGKRCVRWNFPQGSCLPVGRPGVYRSLQECRRRCVLRMEPECDETPPAEACSTRQLKYPYFADVQVHGGIHCVNVSRRTLQSRRCLIGSNQFASLNACRRACLRN</sequence>
<feature type="region of interest" description="Disordered" evidence="1">
    <location>
        <begin position="1"/>
        <end position="53"/>
    </location>
</feature>
<dbReference type="VEuPathDB" id="VectorBase:LOC119182107"/>
<name>A0A9J6DBY0_RHIMP</name>
<proteinExistence type="predicted"/>
<feature type="region of interest" description="Disordered" evidence="1">
    <location>
        <begin position="173"/>
        <end position="203"/>
    </location>
</feature>
<evidence type="ECO:0000313" key="4">
    <source>
        <dbReference type="Proteomes" id="UP000821866"/>
    </source>
</evidence>
<evidence type="ECO:0000256" key="2">
    <source>
        <dbReference type="SAM" id="Phobius"/>
    </source>
</evidence>
<dbReference type="EMBL" id="JABSTU010000010">
    <property type="protein sequence ID" value="KAH8019507.1"/>
    <property type="molecule type" value="Genomic_DNA"/>
</dbReference>
<reference evidence="3" key="2">
    <citation type="submission" date="2021-09" db="EMBL/GenBank/DDBJ databases">
        <authorList>
            <person name="Jia N."/>
            <person name="Wang J."/>
            <person name="Shi W."/>
            <person name="Du L."/>
            <person name="Sun Y."/>
            <person name="Zhan W."/>
            <person name="Jiang J."/>
            <person name="Wang Q."/>
            <person name="Zhang B."/>
            <person name="Ji P."/>
            <person name="Sakyi L.B."/>
            <person name="Cui X."/>
            <person name="Yuan T."/>
            <person name="Jiang B."/>
            <person name="Yang W."/>
            <person name="Lam T.T.-Y."/>
            <person name="Chang Q."/>
            <person name="Ding S."/>
            <person name="Wang X."/>
            <person name="Zhu J."/>
            <person name="Ruan X."/>
            <person name="Zhao L."/>
            <person name="Wei J."/>
            <person name="Que T."/>
            <person name="Du C."/>
            <person name="Cheng J."/>
            <person name="Dai P."/>
            <person name="Han X."/>
            <person name="Huang E."/>
            <person name="Gao Y."/>
            <person name="Liu J."/>
            <person name="Shao H."/>
            <person name="Ye R."/>
            <person name="Li L."/>
            <person name="Wei W."/>
            <person name="Wang X."/>
            <person name="Wang C."/>
            <person name="Huo Q."/>
            <person name="Li W."/>
            <person name="Guo W."/>
            <person name="Chen H."/>
            <person name="Chen S."/>
            <person name="Zhou L."/>
            <person name="Zhou L."/>
            <person name="Ni X."/>
            <person name="Tian J."/>
            <person name="Zhou Y."/>
            <person name="Sheng Y."/>
            <person name="Liu T."/>
            <person name="Pan Y."/>
            <person name="Xia L."/>
            <person name="Li J."/>
            <person name="Zhao F."/>
            <person name="Cao W."/>
        </authorList>
    </citation>
    <scope>NUCLEOTIDE SEQUENCE</scope>
    <source>
        <strain evidence="3">Rmic-2018</strain>
        <tissue evidence="3">Larvae</tissue>
    </source>
</reference>
<gene>
    <name evidence="3" type="ORF">HPB51_019846</name>
</gene>